<organism evidence="1 2">
    <name type="scientific">Amphibiibacter pelophylacis</name>
    <dbReference type="NCBI Taxonomy" id="1799477"/>
    <lineage>
        <taxon>Bacteria</taxon>
        <taxon>Pseudomonadati</taxon>
        <taxon>Pseudomonadota</taxon>
        <taxon>Betaproteobacteria</taxon>
        <taxon>Burkholderiales</taxon>
        <taxon>Sphaerotilaceae</taxon>
        <taxon>Amphibiibacter</taxon>
    </lineage>
</organism>
<accession>A0ACC6NYR7</accession>
<gene>
    <name evidence="1" type="ORF">RV045_01600</name>
</gene>
<protein>
    <submittedName>
        <fullName evidence="1">Disulfide bond formation protein B</fullName>
    </submittedName>
</protein>
<dbReference type="EMBL" id="JAWDIE010000002">
    <property type="protein sequence ID" value="MEJ7137124.1"/>
    <property type="molecule type" value="Genomic_DNA"/>
</dbReference>
<reference evidence="1" key="1">
    <citation type="submission" date="2023-10" db="EMBL/GenBank/DDBJ databases">
        <title>Amphibacter perezi, gen. nov., sp. nov. a novel taxa of the family Comamonadaceae, class Betaproteobacteria isolated from the skin microbiota of Pelophylax perezi from different populations.</title>
        <authorList>
            <person name="Costa S."/>
            <person name="Proenca D.N."/>
            <person name="Lopes I."/>
            <person name="Morais P.V."/>
        </authorList>
    </citation>
    <scope>NUCLEOTIDE SEQUENCE</scope>
    <source>
        <strain evidence="1">SL12-8</strain>
    </source>
</reference>
<keyword evidence="2" id="KW-1185">Reference proteome</keyword>
<sequence length="177" mass="19235">MFVDNPLPSFNQKMLWLVALLGLGSVGIALVSQHVFNMQPCPWCILQRVIFLAIAAVALIASLLQGMFSRPTGTRFVVALLALGLIALAFSGVAAAVYQEQVAVKLDSCVMTFADTFMTDLGWGDIFPDVFLARATCAEAAVNLLGIPYAYWGMLVYLLIALLGLIVLVRNLRGQRR</sequence>
<evidence type="ECO:0000313" key="1">
    <source>
        <dbReference type="EMBL" id="MEJ7137124.1"/>
    </source>
</evidence>
<name>A0ACC6NYR7_9BURK</name>
<comment type="caution">
    <text evidence="1">The sequence shown here is derived from an EMBL/GenBank/DDBJ whole genome shotgun (WGS) entry which is preliminary data.</text>
</comment>
<dbReference type="Proteomes" id="UP001364695">
    <property type="component" value="Unassembled WGS sequence"/>
</dbReference>
<proteinExistence type="predicted"/>
<evidence type="ECO:0000313" key="2">
    <source>
        <dbReference type="Proteomes" id="UP001364695"/>
    </source>
</evidence>